<keyword evidence="4" id="KW-1185">Reference proteome</keyword>
<reference evidence="5" key="1">
    <citation type="submission" date="2025-08" db="UniProtKB">
        <authorList>
            <consortium name="RefSeq"/>
        </authorList>
    </citation>
    <scope>IDENTIFICATION</scope>
    <source>
        <tissue evidence="5">Whole sample</tissue>
    </source>
</reference>
<evidence type="ECO:0000256" key="2">
    <source>
        <dbReference type="SAM" id="Coils"/>
    </source>
</evidence>
<evidence type="ECO:0000259" key="3">
    <source>
        <dbReference type="Pfam" id="PF00085"/>
    </source>
</evidence>
<protein>
    <recommendedName>
        <fullName evidence="1">Thioredoxin domain-containing protein 9</fullName>
    </recommendedName>
</protein>
<feature type="coiled-coil region" evidence="2">
    <location>
        <begin position="14"/>
        <end position="60"/>
    </location>
</feature>
<dbReference type="InterPro" id="IPR013766">
    <property type="entry name" value="Thioredoxin_domain"/>
</dbReference>
<dbReference type="KEGG" id="cvn:111106200"/>
<name>A0A8B8AZ92_CRAVI</name>
<evidence type="ECO:0000256" key="1">
    <source>
        <dbReference type="ARBA" id="ARBA00026148"/>
    </source>
</evidence>
<sequence length="221" mass="25549">MAQNVLEQQLLKATEIMEQQVDAEIEKLDRMEDDDFDKLRQRRMEAMKNAQKQKQELMAKGHGKYYEIGNEKDFFDESKRSKKLVCHFYRDSTFRCKIIDKHLEILAPKHVETKFVKINAEKCPFLVERLKIVVMPTVCIAIDGKTTDYIVGFDDLGGVDDFPTEMLEWRLGRAGVINYQGDLVNPPEFGDKKKGGILGFSKTSKTIKGRDDEDSSDEDDW</sequence>
<accession>A0A8B8AZ92</accession>
<organism evidence="4 5">
    <name type="scientific">Crassostrea virginica</name>
    <name type="common">Eastern oyster</name>
    <dbReference type="NCBI Taxonomy" id="6565"/>
    <lineage>
        <taxon>Eukaryota</taxon>
        <taxon>Metazoa</taxon>
        <taxon>Spiralia</taxon>
        <taxon>Lophotrochozoa</taxon>
        <taxon>Mollusca</taxon>
        <taxon>Bivalvia</taxon>
        <taxon>Autobranchia</taxon>
        <taxon>Pteriomorphia</taxon>
        <taxon>Ostreida</taxon>
        <taxon>Ostreoidea</taxon>
        <taxon>Ostreidae</taxon>
        <taxon>Crassostrea</taxon>
    </lineage>
</organism>
<feature type="domain" description="Thioredoxin" evidence="3">
    <location>
        <begin position="72"/>
        <end position="153"/>
    </location>
</feature>
<dbReference type="PANTHER" id="PTHR21148">
    <property type="entry name" value="THIOREDOXIN DOMAIN-CONTAINING PROTEIN 9"/>
    <property type="match status" value="1"/>
</dbReference>
<dbReference type="Gene3D" id="3.40.30.10">
    <property type="entry name" value="Glutaredoxin"/>
    <property type="match status" value="1"/>
</dbReference>
<dbReference type="Pfam" id="PF00085">
    <property type="entry name" value="Thioredoxin"/>
    <property type="match status" value="1"/>
</dbReference>
<dbReference type="OrthoDB" id="10257948at2759"/>
<keyword evidence="2" id="KW-0175">Coiled coil</keyword>
<dbReference type="GeneID" id="111106200"/>
<dbReference type="SUPFAM" id="SSF52833">
    <property type="entry name" value="Thioredoxin-like"/>
    <property type="match status" value="1"/>
</dbReference>
<dbReference type="CDD" id="cd02989">
    <property type="entry name" value="Phd_like_TxnDC9"/>
    <property type="match status" value="1"/>
</dbReference>
<dbReference type="Proteomes" id="UP000694844">
    <property type="component" value="Chromosome 8"/>
</dbReference>
<dbReference type="AlphaFoldDB" id="A0A8B8AZ92"/>
<evidence type="ECO:0000313" key="4">
    <source>
        <dbReference type="Proteomes" id="UP000694844"/>
    </source>
</evidence>
<proteinExistence type="predicted"/>
<evidence type="ECO:0000313" key="5">
    <source>
        <dbReference type="RefSeq" id="XP_022296477.1"/>
    </source>
</evidence>
<gene>
    <name evidence="5" type="primary">LOC111106200</name>
</gene>
<dbReference type="RefSeq" id="XP_022296477.1">
    <property type="nucleotide sequence ID" value="XM_022440769.1"/>
</dbReference>
<dbReference type="InterPro" id="IPR036249">
    <property type="entry name" value="Thioredoxin-like_sf"/>
</dbReference>